<dbReference type="EMBL" id="KQ085955">
    <property type="protein sequence ID" value="KLO13711.1"/>
    <property type="molecule type" value="Genomic_DNA"/>
</dbReference>
<organism evidence="1 2">
    <name type="scientific">Schizopora paradoxa</name>
    <dbReference type="NCBI Taxonomy" id="27342"/>
    <lineage>
        <taxon>Eukaryota</taxon>
        <taxon>Fungi</taxon>
        <taxon>Dikarya</taxon>
        <taxon>Basidiomycota</taxon>
        <taxon>Agaricomycotina</taxon>
        <taxon>Agaricomycetes</taxon>
        <taxon>Hymenochaetales</taxon>
        <taxon>Schizoporaceae</taxon>
        <taxon>Schizopora</taxon>
    </lineage>
</organism>
<reference evidence="1 2" key="1">
    <citation type="submission" date="2015-04" db="EMBL/GenBank/DDBJ databases">
        <title>Complete genome sequence of Schizopora paradoxa KUC8140, a cosmopolitan wood degrader in East Asia.</title>
        <authorList>
            <consortium name="DOE Joint Genome Institute"/>
            <person name="Min B."/>
            <person name="Park H."/>
            <person name="Jang Y."/>
            <person name="Kim J.-J."/>
            <person name="Kim K.H."/>
            <person name="Pangilinan J."/>
            <person name="Lipzen A."/>
            <person name="Riley R."/>
            <person name="Grigoriev I.V."/>
            <person name="Spatafora J.W."/>
            <person name="Choi I.-G."/>
        </authorList>
    </citation>
    <scope>NUCLEOTIDE SEQUENCE [LARGE SCALE GENOMIC DNA]</scope>
    <source>
        <strain evidence="1 2">KUC8140</strain>
    </source>
</reference>
<name>A0A0H2SA13_9AGAM</name>
<sequence length="163" mass="18537">MLLEPEQVKPAFIVNYVNGGSRSMPLLDHETNVVTRNFIYLMNSSVLCDVAGMHHAPQLRGPLEGSDTWNTFQIYDACLKFEDEDWTFLKCVYIGSKYLAFVDGALTLVLLLRPGLQPHSCGVLYKTALYVIWFGVLLAEVYHASRFSLLTVKLSLKFWFSLH</sequence>
<evidence type="ECO:0000313" key="1">
    <source>
        <dbReference type="EMBL" id="KLO13711.1"/>
    </source>
</evidence>
<gene>
    <name evidence="1" type="ORF">SCHPADRAFT_889817</name>
</gene>
<evidence type="ECO:0000313" key="2">
    <source>
        <dbReference type="Proteomes" id="UP000053477"/>
    </source>
</evidence>
<proteinExistence type="predicted"/>
<protein>
    <submittedName>
        <fullName evidence="1">Uncharacterized protein</fullName>
    </submittedName>
</protein>
<accession>A0A0H2SA13</accession>
<keyword evidence="2" id="KW-1185">Reference proteome</keyword>
<dbReference type="OrthoDB" id="2675435at2759"/>
<dbReference type="Proteomes" id="UP000053477">
    <property type="component" value="Unassembled WGS sequence"/>
</dbReference>
<dbReference type="InParanoid" id="A0A0H2SA13"/>
<dbReference type="AlphaFoldDB" id="A0A0H2SA13"/>